<keyword evidence="2" id="KW-1185">Reference proteome</keyword>
<evidence type="ECO:0000313" key="2">
    <source>
        <dbReference type="Proteomes" id="UP000198779"/>
    </source>
</evidence>
<dbReference type="Proteomes" id="UP000198779">
    <property type="component" value="Unassembled WGS sequence"/>
</dbReference>
<evidence type="ECO:0000313" key="1">
    <source>
        <dbReference type="EMBL" id="SDH45053.1"/>
    </source>
</evidence>
<sequence length="40" mass="4848">QTSDFRLQTSDIFHRSETLTRPLLYLCDKKKTTEKLYNKK</sequence>
<accession>A0A1G8CIP3</accession>
<dbReference type="STRING" id="645274.SAMN04487901_1314"/>
<organism evidence="1 2">
    <name type="scientific">Prevotella communis</name>
    <dbReference type="NCBI Taxonomy" id="2913614"/>
    <lineage>
        <taxon>Bacteria</taxon>
        <taxon>Pseudomonadati</taxon>
        <taxon>Bacteroidota</taxon>
        <taxon>Bacteroidia</taxon>
        <taxon>Bacteroidales</taxon>
        <taxon>Prevotellaceae</taxon>
        <taxon>Prevotella</taxon>
    </lineage>
</organism>
<gene>
    <name evidence="1" type="ORF">SAMN04487901_1314</name>
</gene>
<dbReference type="EMBL" id="FNCQ01000031">
    <property type="protein sequence ID" value="SDH45053.1"/>
    <property type="molecule type" value="Genomic_DNA"/>
</dbReference>
<name>A0A1G8CIP3_9BACT</name>
<reference evidence="2" key="1">
    <citation type="submission" date="2016-10" db="EMBL/GenBank/DDBJ databases">
        <authorList>
            <person name="Varghese N."/>
            <person name="Submissions S."/>
        </authorList>
    </citation>
    <scope>NUCLEOTIDE SEQUENCE [LARGE SCALE GENOMIC DNA]</scope>
    <source>
        <strain evidence="2">BP1-148</strain>
    </source>
</reference>
<protein>
    <submittedName>
        <fullName evidence="1">Uncharacterized protein</fullName>
    </submittedName>
</protein>
<dbReference type="AlphaFoldDB" id="A0A1G8CIP3"/>
<proteinExistence type="predicted"/>
<feature type="non-terminal residue" evidence="1">
    <location>
        <position position="1"/>
    </location>
</feature>